<organism evidence="1 2">
    <name type="scientific">Camellia lanceoleosa</name>
    <dbReference type="NCBI Taxonomy" id="1840588"/>
    <lineage>
        <taxon>Eukaryota</taxon>
        <taxon>Viridiplantae</taxon>
        <taxon>Streptophyta</taxon>
        <taxon>Embryophyta</taxon>
        <taxon>Tracheophyta</taxon>
        <taxon>Spermatophyta</taxon>
        <taxon>Magnoliopsida</taxon>
        <taxon>eudicotyledons</taxon>
        <taxon>Gunneridae</taxon>
        <taxon>Pentapetalae</taxon>
        <taxon>asterids</taxon>
        <taxon>Ericales</taxon>
        <taxon>Theaceae</taxon>
        <taxon>Camellia</taxon>
    </lineage>
</organism>
<name>A0ACC0I6D8_9ERIC</name>
<gene>
    <name evidence="1" type="ORF">LOK49_LG04G00466</name>
</gene>
<dbReference type="Proteomes" id="UP001060215">
    <property type="component" value="Chromosome 2"/>
</dbReference>
<dbReference type="EMBL" id="CM045759">
    <property type="protein sequence ID" value="KAI8020469.1"/>
    <property type="molecule type" value="Genomic_DNA"/>
</dbReference>
<keyword evidence="2" id="KW-1185">Reference proteome</keyword>
<proteinExistence type="predicted"/>
<evidence type="ECO:0000313" key="2">
    <source>
        <dbReference type="Proteomes" id="UP001060215"/>
    </source>
</evidence>
<evidence type="ECO:0000313" key="1">
    <source>
        <dbReference type="EMBL" id="KAI8020469.1"/>
    </source>
</evidence>
<protein>
    <submittedName>
        <fullName evidence="1">Ribonuclease H protein</fullName>
    </submittedName>
</protein>
<comment type="caution">
    <text evidence="1">The sequence shown here is derived from an EMBL/GenBank/DDBJ whole genome shotgun (WGS) entry which is preliminary data.</text>
</comment>
<reference evidence="1 2" key="1">
    <citation type="journal article" date="2022" name="Plant J.">
        <title>Chromosome-level genome of Camellia lanceoleosa provides a valuable resource for understanding genome evolution and self-incompatibility.</title>
        <authorList>
            <person name="Gong W."/>
            <person name="Xiao S."/>
            <person name="Wang L."/>
            <person name="Liao Z."/>
            <person name="Chang Y."/>
            <person name="Mo W."/>
            <person name="Hu G."/>
            <person name="Li W."/>
            <person name="Zhao G."/>
            <person name="Zhu H."/>
            <person name="Hu X."/>
            <person name="Ji K."/>
            <person name="Xiang X."/>
            <person name="Song Q."/>
            <person name="Yuan D."/>
            <person name="Jin S."/>
            <person name="Zhang L."/>
        </authorList>
    </citation>
    <scope>NUCLEOTIDE SEQUENCE [LARGE SCALE GENOMIC DNA]</scope>
    <source>
        <strain evidence="1">SQ_2022a</strain>
    </source>
</reference>
<accession>A0ACC0I6D8</accession>
<sequence length="306" mass="33486">MGVPRGAKTRVIPTTPASPAESATNTGMGDKIAGFGIGEVEELAHPYGAQTIWANNLDVVPMNETAPPTSRNPNVASGPQYFVTEPSDPTPSSRAHFAESLAPSTEFLGAEDSAVSPVIGGHSHGAIEDFRVHSRRPSSCGVHLVQDVIKPRTKSWVKPKLEAVVFSKEVDAIVAIPISIENFPDSFIWHHEAKGSYTVKSGYVAMVNKGTTSSHSTSSSSFCWTDKEWKFIWGLTLPPKIKHFAWRMCHNFLALRQSLHLRWCVESNLCQICHVEIESIEHLLVGCFWTKAVWFGSGLGLRMAPP</sequence>